<dbReference type="Pfam" id="PF00392">
    <property type="entry name" value="GntR"/>
    <property type="match status" value="1"/>
</dbReference>
<reference evidence="4 5" key="1">
    <citation type="submission" date="2017-09" db="EMBL/GenBank/DDBJ databases">
        <title>Large-scale bioinformatics analysis of Bacillus genomes uncovers conserved roles of natural products in bacterial physiology.</title>
        <authorList>
            <consortium name="Agbiome Team Llc"/>
            <person name="Bleich R.M."/>
            <person name="Grubbs K.J."/>
            <person name="Santa Maria K.C."/>
            <person name="Allen S.E."/>
            <person name="Farag S."/>
            <person name="Shank E.A."/>
            <person name="Bowers A."/>
        </authorList>
    </citation>
    <scope>NUCLEOTIDE SEQUENCE [LARGE SCALE GENOMIC DNA]</scope>
    <source>
        <strain evidence="4 5">AFS044250</strain>
    </source>
</reference>
<keyword evidence="3" id="KW-0804">Transcription</keyword>
<dbReference type="InterPro" id="IPR036390">
    <property type="entry name" value="WH_DNA-bd_sf"/>
</dbReference>
<dbReference type="Proteomes" id="UP000225997">
    <property type="component" value="Unassembled WGS sequence"/>
</dbReference>
<protein>
    <submittedName>
        <fullName evidence="4">Uncharacterized protein</fullName>
    </submittedName>
</protein>
<name>A0A2B5XYP6_9BACI</name>
<evidence type="ECO:0000313" key="5">
    <source>
        <dbReference type="Proteomes" id="UP000225997"/>
    </source>
</evidence>
<evidence type="ECO:0000256" key="2">
    <source>
        <dbReference type="ARBA" id="ARBA00023125"/>
    </source>
</evidence>
<dbReference type="CDD" id="cd07377">
    <property type="entry name" value="WHTH_GntR"/>
    <property type="match status" value="1"/>
</dbReference>
<evidence type="ECO:0000256" key="3">
    <source>
        <dbReference type="ARBA" id="ARBA00023163"/>
    </source>
</evidence>
<keyword evidence="1" id="KW-0805">Transcription regulation</keyword>
<dbReference type="PANTHER" id="PTHR43537:SF5">
    <property type="entry name" value="UXU OPERON TRANSCRIPTIONAL REGULATOR"/>
    <property type="match status" value="1"/>
</dbReference>
<proteinExistence type="predicted"/>
<dbReference type="InterPro" id="IPR036388">
    <property type="entry name" value="WH-like_DNA-bd_sf"/>
</dbReference>
<evidence type="ECO:0000256" key="1">
    <source>
        <dbReference type="ARBA" id="ARBA00023015"/>
    </source>
</evidence>
<dbReference type="EMBL" id="NUSQ01000015">
    <property type="protein sequence ID" value="PHD73607.1"/>
    <property type="molecule type" value="Genomic_DNA"/>
</dbReference>
<dbReference type="InterPro" id="IPR000524">
    <property type="entry name" value="Tscrpt_reg_HTH_GntR"/>
</dbReference>
<dbReference type="Gene3D" id="1.10.10.10">
    <property type="entry name" value="Winged helix-like DNA-binding domain superfamily/Winged helix DNA-binding domain"/>
    <property type="match status" value="1"/>
</dbReference>
<organism evidence="4 5">
    <name type="scientific">Bacillus toyonensis</name>
    <dbReference type="NCBI Taxonomy" id="155322"/>
    <lineage>
        <taxon>Bacteria</taxon>
        <taxon>Bacillati</taxon>
        <taxon>Bacillota</taxon>
        <taxon>Bacilli</taxon>
        <taxon>Bacillales</taxon>
        <taxon>Bacillaceae</taxon>
        <taxon>Bacillus</taxon>
        <taxon>Bacillus cereus group</taxon>
    </lineage>
</organism>
<dbReference type="SUPFAM" id="SSF46785">
    <property type="entry name" value="Winged helix' DNA-binding domain"/>
    <property type="match status" value="1"/>
</dbReference>
<sequence length="132" mass="15271">MNLETDVEKNGDKIHLRQRTFLTYTTLYPSCILRFLKAFYLLGACITERRINMQQKSREQQAYEYIKYAILTGKLGKGDLLHQHRLATQFGMSRTPIRQALSRLSGEGYVTSYGKSGMFVSYESPSFPIQKM</sequence>
<dbReference type="SMART" id="SM00345">
    <property type="entry name" value="HTH_GNTR"/>
    <property type="match status" value="1"/>
</dbReference>
<gene>
    <name evidence="4" type="ORF">COF40_03520</name>
</gene>
<dbReference type="GO" id="GO:0003677">
    <property type="term" value="F:DNA binding"/>
    <property type="evidence" value="ECO:0007669"/>
    <property type="project" value="UniProtKB-KW"/>
</dbReference>
<dbReference type="PROSITE" id="PS50949">
    <property type="entry name" value="HTH_GNTR"/>
    <property type="match status" value="1"/>
</dbReference>
<dbReference type="PANTHER" id="PTHR43537">
    <property type="entry name" value="TRANSCRIPTIONAL REGULATOR, GNTR FAMILY"/>
    <property type="match status" value="1"/>
</dbReference>
<keyword evidence="2" id="KW-0238">DNA-binding</keyword>
<dbReference type="PRINTS" id="PR00035">
    <property type="entry name" value="HTHGNTR"/>
</dbReference>
<dbReference type="GO" id="GO:0003700">
    <property type="term" value="F:DNA-binding transcription factor activity"/>
    <property type="evidence" value="ECO:0007669"/>
    <property type="project" value="InterPro"/>
</dbReference>
<comment type="caution">
    <text evidence="4">The sequence shown here is derived from an EMBL/GenBank/DDBJ whole genome shotgun (WGS) entry which is preliminary data.</text>
</comment>
<dbReference type="AlphaFoldDB" id="A0A2B5XYP6"/>
<accession>A0A2B5XYP6</accession>
<evidence type="ECO:0000313" key="4">
    <source>
        <dbReference type="EMBL" id="PHD73607.1"/>
    </source>
</evidence>